<dbReference type="KEGG" id="aez:C3E78_17955"/>
<evidence type="ECO:0000313" key="1">
    <source>
        <dbReference type="EMBL" id="AWB93940.1"/>
    </source>
</evidence>
<dbReference type="AlphaFoldDB" id="A0A2S0WRL4"/>
<dbReference type="EMBL" id="CP026952">
    <property type="protein sequence ID" value="AWB93940.1"/>
    <property type="molecule type" value="Genomic_DNA"/>
</dbReference>
<keyword evidence="2" id="KW-1185">Reference proteome</keyword>
<dbReference type="OrthoDB" id="8688418at2"/>
<accession>A0A2S0WRL4</accession>
<dbReference type="Gene3D" id="1.10.357.10">
    <property type="entry name" value="Tetracycline Repressor, domain 2"/>
    <property type="match status" value="1"/>
</dbReference>
<reference evidence="2" key="1">
    <citation type="submission" date="2018-01" db="EMBL/GenBank/DDBJ databases">
        <authorList>
            <person name="Li J."/>
        </authorList>
    </citation>
    <scope>NUCLEOTIDE SEQUENCE [LARGE SCALE GENOMIC DNA]</scope>
    <source>
        <strain evidence="2">592</strain>
    </source>
</reference>
<sequence length="206" mass="22654">MVICDMAVHQHTDGRVARGQRTRDAIVEAHTALLREGVLKPTAKVIAQRAGISVRTLWLNYKDTETLLGATTAYWLEADAELRDDIDPGLPLDERVERYLDMRARRLEHLAPAARSAALGEPFSVALQESRRQHVDRVRDDLAHVFAAELTAEGPGRDVLAAGLFVASSWPTWSSLRDDLGLDPDAARAVVRASLLSLLTEASART</sequence>
<proteinExistence type="predicted"/>
<gene>
    <name evidence="1" type="ORF">C3E78_17955</name>
</gene>
<dbReference type="SUPFAM" id="SSF46689">
    <property type="entry name" value="Homeodomain-like"/>
    <property type="match status" value="1"/>
</dbReference>
<protein>
    <submittedName>
        <fullName evidence="1">TetR family transcriptional regulator</fullName>
    </submittedName>
</protein>
<name>A0A2S0WRL4_9ACTN</name>
<evidence type="ECO:0000313" key="2">
    <source>
        <dbReference type="Proteomes" id="UP000244384"/>
    </source>
</evidence>
<organism evidence="1 2">
    <name type="scientific">Aeromicrobium chenweiae</name>
    <dbReference type="NCBI Taxonomy" id="2079793"/>
    <lineage>
        <taxon>Bacteria</taxon>
        <taxon>Bacillati</taxon>
        <taxon>Actinomycetota</taxon>
        <taxon>Actinomycetes</taxon>
        <taxon>Propionibacteriales</taxon>
        <taxon>Nocardioidaceae</taxon>
        <taxon>Aeromicrobium</taxon>
    </lineage>
</organism>
<accession>A0A5F2ENQ8</accession>
<dbReference type="Proteomes" id="UP000244384">
    <property type="component" value="Chromosome"/>
</dbReference>
<dbReference type="InterPro" id="IPR009057">
    <property type="entry name" value="Homeodomain-like_sf"/>
</dbReference>